<dbReference type="PRINTS" id="PR00095">
    <property type="entry name" value="ANTSNTHASEI"/>
</dbReference>
<dbReference type="SUPFAM" id="SSF56752">
    <property type="entry name" value="D-aminoacid aminotransferase-like PLP-dependent enzymes"/>
    <property type="match status" value="1"/>
</dbReference>
<accession>A0A428MKD3</accession>
<comment type="caution">
    <text evidence="6">The sequence shown here is derived from an EMBL/GenBank/DDBJ whole genome shotgun (WGS) entry which is preliminary data.</text>
</comment>
<dbReference type="Gene3D" id="3.60.120.10">
    <property type="entry name" value="Anthranilate synthase"/>
    <property type="match status" value="1"/>
</dbReference>
<dbReference type="InterPro" id="IPR005801">
    <property type="entry name" value="ADC_synthase"/>
</dbReference>
<dbReference type="NCBIfam" id="TIGR00553">
    <property type="entry name" value="pabB"/>
    <property type="match status" value="1"/>
</dbReference>
<dbReference type="RefSeq" id="WP_125485819.1">
    <property type="nucleotide sequence ID" value="NZ_RSDW01000001.1"/>
</dbReference>
<proteinExistence type="inferred from homology"/>
<evidence type="ECO:0000256" key="1">
    <source>
        <dbReference type="ARBA" id="ARBA00001933"/>
    </source>
</evidence>
<dbReference type="InterPro" id="IPR018300">
    <property type="entry name" value="Aminotrans_IV_CS"/>
</dbReference>
<dbReference type="InterPro" id="IPR043131">
    <property type="entry name" value="BCAT-like_N"/>
</dbReference>
<comment type="similarity">
    <text evidence="2">Belongs to the class-IV pyridoxal-phosphate-dependent aminotransferase family.</text>
</comment>
<dbReference type="OrthoDB" id="9803598at2"/>
<keyword evidence="7" id="KW-1185">Reference proteome</keyword>
<dbReference type="GO" id="GO:0046820">
    <property type="term" value="F:4-amino-4-deoxychorismate synthase activity"/>
    <property type="evidence" value="ECO:0007669"/>
    <property type="project" value="TreeGrafter"/>
</dbReference>
<dbReference type="GO" id="GO:0000162">
    <property type="term" value="P:L-tryptophan biosynthetic process"/>
    <property type="evidence" value="ECO:0007669"/>
    <property type="project" value="TreeGrafter"/>
</dbReference>
<dbReference type="Pfam" id="PF00425">
    <property type="entry name" value="Chorismate_bind"/>
    <property type="match status" value="1"/>
</dbReference>
<protein>
    <submittedName>
        <fullName evidence="6">Para-aminobenzoate synthetase/4-amino-4-deoxychorismate lyase</fullName>
    </submittedName>
</protein>
<dbReference type="InterPro" id="IPR001544">
    <property type="entry name" value="Aminotrans_IV"/>
</dbReference>
<feature type="domain" description="Chorismate-utilising enzyme C-terminal" evidence="5">
    <location>
        <begin position="146"/>
        <end position="399"/>
    </location>
</feature>
<dbReference type="PROSITE" id="PS00770">
    <property type="entry name" value="AA_TRANSFER_CLASS_4"/>
    <property type="match status" value="1"/>
</dbReference>
<dbReference type="InterPro" id="IPR015890">
    <property type="entry name" value="Chorismate_C"/>
</dbReference>
<evidence type="ECO:0000259" key="5">
    <source>
        <dbReference type="Pfam" id="PF00425"/>
    </source>
</evidence>
<dbReference type="Gene3D" id="3.30.470.10">
    <property type="match status" value="1"/>
</dbReference>
<sequence length="618" mass="69122">MPSWTQLPKHLHALAVATPGSVLLQTSRFDAENHHSYLFLHPIHTISAHSLAEIPDLFRRIELALAQGHHVAGYLSYECGYHFERFEEPPLSPQLPLAWFGVYLHPFIFNHAQDSFEGPAPNLSRVPSPHTIPDTFATNAQLTITEDEYSAKIQRIKNYIEAGDTYQVNFTDSVTAHTPLSPAQAFAALSASQPVSYSALINLATRHILSFSPELFFRIRNGQISTRPMKGTMLRGLDLTEDGQQANRLQSDEKNRSEHVMIVDLLRNDLGRLCAPGSVRVDDIFSVERYATLLQMTSTVSGTLRPGLRYYDIFRALFPSGSITGAPKIRTMEIIRELESHPRGIYTGAIGHIAPNGSATFNVAIRTLVLQQGIAHMGVGGGIVADSLPADEYRECLLKASFLTRVRHDFQLIETMLCENGSITLLSLHLDRLEASARYFDFIFDRVEAGTHITDYTNQLPTNEPHRIRLLLDATGTPTLTHTSLTPDPPTLTARISTERTHSTDVFLRHKTTHRDLYERELAKARAEGCDEVLFLNERNELTEGAISNLFLQREGKLLTPPLASGVLPGIYRRHLLETNPTAEEHILTPHDLDTAEAIYLCNSVRGLRRITNLIRSI</sequence>
<reference evidence="6 7" key="1">
    <citation type="submission" date="2018-12" db="EMBL/GenBank/DDBJ databases">
        <title>Sequencing of bacterial isolates from soil warming experiment in Harvard Forest, Massachusetts, USA.</title>
        <authorList>
            <person name="Deangelis K."/>
        </authorList>
    </citation>
    <scope>NUCLEOTIDE SEQUENCE [LARGE SCALE GENOMIC DNA]</scope>
    <source>
        <strain evidence="6 7">EB153</strain>
    </source>
</reference>
<dbReference type="PANTHER" id="PTHR11236">
    <property type="entry name" value="AMINOBENZOATE/ANTHRANILATE SYNTHASE"/>
    <property type="match status" value="1"/>
</dbReference>
<evidence type="ECO:0000256" key="4">
    <source>
        <dbReference type="RuleBase" id="RU004516"/>
    </source>
</evidence>
<dbReference type="GO" id="GO:0009396">
    <property type="term" value="P:folic acid-containing compound biosynthetic process"/>
    <property type="evidence" value="ECO:0007669"/>
    <property type="project" value="InterPro"/>
</dbReference>
<dbReference type="InterPro" id="IPR036038">
    <property type="entry name" value="Aminotransferase-like"/>
</dbReference>
<gene>
    <name evidence="6" type="ORF">EDE15_2850</name>
</gene>
<name>A0A428MKD3_9BACT</name>
<evidence type="ECO:0000256" key="2">
    <source>
        <dbReference type="ARBA" id="ARBA00009320"/>
    </source>
</evidence>
<organism evidence="6 7">
    <name type="scientific">Edaphobacter aggregans</name>
    <dbReference type="NCBI Taxonomy" id="570835"/>
    <lineage>
        <taxon>Bacteria</taxon>
        <taxon>Pseudomonadati</taxon>
        <taxon>Acidobacteriota</taxon>
        <taxon>Terriglobia</taxon>
        <taxon>Terriglobales</taxon>
        <taxon>Acidobacteriaceae</taxon>
        <taxon>Edaphobacter</taxon>
    </lineage>
</organism>
<comment type="cofactor">
    <cofactor evidence="1 4">
        <name>pyridoxal 5'-phosphate</name>
        <dbReference type="ChEBI" id="CHEBI:597326"/>
    </cofactor>
</comment>
<keyword evidence="6" id="KW-0456">Lyase</keyword>
<dbReference type="Gene3D" id="3.20.10.10">
    <property type="entry name" value="D-amino Acid Aminotransferase, subunit A, domain 2"/>
    <property type="match status" value="1"/>
</dbReference>
<keyword evidence="3 4" id="KW-0663">Pyridoxal phosphate</keyword>
<dbReference type="AlphaFoldDB" id="A0A428MKD3"/>
<evidence type="ECO:0000313" key="7">
    <source>
        <dbReference type="Proteomes" id="UP000269669"/>
    </source>
</evidence>
<dbReference type="EMBL" id="RSDW01000001">
    <property type="protein sequence ID" value="RSL17320.1"/>
    <property type="molecule type" value="Genomic_DNA"/>
</dbReference>
<dbReference type="InterPro" id="IPR019999">
    <property type="entry name" value="Anth_synth_I-like"/>
</dbReference>
<dbReference type="InterPro" id="IPR005802">
    <property type="entry name" value="ADC_synth_comp_1"/>
</dbReference>
<dbReference type="Pfam" id="PF01063">
    <property type="entry name" value="Aminotran_4"/>
    <property type="match status" value="1"/>
</dbReference>
<dbReference type="GO" id="GO:0016829">
    <property type="term" value="F:lyase activity"/>
    <property type="evidence" value="ECO:0007669"/>
    <property type="project" value="UniProtKB-KW"/>
</dbReference>
<dbReference type="PANTHER" id="PTHR11236:SF50">
    <property type="entry name" value="AMINODEOXYCHORISMATE SYNTHASE COMPONENT 1"/>
    <property type="match status" value="1"/>
</dbReference>
<dbReference type="InterPro" id="IPR043132">
    <property type="entry name" value="BCAT-like_C"/>
</dbReference>
<evidence type="ECO:0000256" key="3">
    <source>
        <dbReference type="ARBA" id="ARBA00022898"/>
    </source>
</evidence>
<dbReference type="Proteomes" id="UP000269669">
    <property type="component" value="Unassembled WGS sequence"/>
</dbReference>
<evidence type="ECO:0000313" key="6">
    <source>
        <dbReference type="EMBL" id="RSL17320.1"/>
    </source>
</evidence>
<dbReference type="SUPFAM" id="SSF56322">
    <property type="entry name" value="ADC synthase"/>
    <property type="match status" value="1"/>
</dbReference>